<evidence type="ECO:0000259" key="4">
    <source>
        <dbReference type="PROSITE" id="PS50887"/>
    </source>
</evidence>
<sequence>MQILVVDDDSIDREMLRISLDEAGKGGYDISEATSVESALALIEQQRFDVIVLDYRMPGADGIELVIEIRSKPRLGGTAIVMTSGEDDDSLALECIEAGAQDFISKEDITRGKLEKALLHAQKRFEIEQRMHQSYLQVKELAEKDPLTGLSNRYHFEESIKVVIANNQRTGASVALLALDLDDFKDINDTLGHSAGDQVLKEAVRRVSMCLRNNEGFARIGGDEFAITLSNISSISVITIVANRIKKAFNAPFMVEGREVRCGISIGAALCPADANESQGLLKCADIAMYRAKQKGKNQVCFYELHYQEEFNRRFDIQNAMRNIMEHASFRLVYQAIFSTETRAIIGFEALIRWPAAHGAYTPDEFIPIAEESRLILDLGRWIIKTAIEQVAHWKREHKKELSISINISPVQLSDPELVSYIVKVADLAKISNRDVILEITETALIKDNEKISQSLKALSDLGFRIALDDFGMGYSSVSHLLHFPIHIVKLDKSLQLADANEGKQYGLLKGLSLMLASMDFTVVAEGVETEAQLQTCAKLNIDRAQGYLLAKPSEPTDIEKLF</sequence>
<dbReference type="InterPro" id="IPR000160">
    <property type="entry name" value="GGDEF_dom"/>
</dbReference>
<reference evidence="6" key="1">
    <citation type="journal article" date="2019" name="Int. J. Syst. Evol. Microbiol.">
        <title>The Global Catalogue of Microorganisms (GCM) 10K type strain sequencing project: providing services to taxonomists for standard genome sequencing and annotation.</title>
        <authorList>
            <consortium name="The Broad Institute Genomics Platform"/>
            <consortium name="The Broad Institute Genome Sequencing Center for Infectious Disease"/>
            <person name="Wu L."/>
            <person name="Ma J."/>
        </authorList>
    </citation>
    <scope>NUCLEOTIDE SEQUENCE [LARGE SCALE GENOMIC DNA]</scope>
    <source>
        <strain evidence="6">KCTC 52473</strain>
    </source>
</reference>
<accession>A0ABV7FN22</accession>
<dbReference type="EMBL" id="JBHRSW010000014">
    <property type="protein sequence ID" value="MFC3121713.1"/>
    <property type="molecule type" value="Genomic_DNA"/>
</dbReference>
<comment type="caution">
    <text evidence="5">The sequence shown here is derived from an EMBL/GenBank/DDBJ whole genome shotgun (WGS) entry which is preliminary data.</text>
</comment>
<name>A0ABV7FN22_9ALTE</name>
<feature type="domain" description="Response regulatory" evidence="2">
    <location>
        <begin position="2"/>
        <end position="121"/>
    </location>
</feature>
<dbReference type="InterPro" id="IPR001789">
    <property type="entry name" value="Sig_transdc_resp-reg_receiver"/>
</dbReference>
<dbReference type="SUPFAM" id="SSF55073">
    <property type="entry name" value="Nucleotide cyclase"/>
    <property type="match status" value="1"/>
</dbReference>
<dbReference type="Pfam" id="PF00563">
    <property type="entry name" value="EAL"/>
    <property type="match status" value="1"/>
</dbReference>
<proteinExistence type="predicted"/>
<dbReference type="CDD" id="cd01949">
    <property type="entry name" value="GGDEF"/>
    <property type="match status" value="1"/>
</dbReference>
<dbReference type="Pfam" id="PF00072">
    <property type="entry name" value="Response_reg"/>
    <property type="match status" value="1"/>
</dbReference>
<dbReference type="InterPro" id="IPR035919">
    <property type="entry name" value="EAL_sf"/>
</dbReference>
<keyword evidence="1" id="KW-0597">Phosphoprotein</keyword>
<dbReference type="PANTHER" id="PTHR44757:SF2">
    <property type="entry name" value="BIOFILM ARCHITECTURE MAINTENANCE PROTEIN MBAA"/>
    <property type="match status" value="1"/>
</dbReference>
<dbReference type="InterPro" id="IPR001633">
    <property type="entry name" value="EAL_dom"/>
</dbReference>
<dbReference type="Gene3D" id="3.20.20.450">
    <property type="entry name" value="EAL domain"/>
    <property type="match status" value="1"/>
</dbReference>
<dbReference type="PROSITE" id="PS50883">
    <property type="entry name" value="EAL"/>
    <property type="match status" value="1"/>
</dbReference>
<dbReference type="RefSeq" id="WP_376919848.1">
    <property type="nucleotide sequence ID" value="NZ_JBHRSW010000014.1"/>
</dbReference>
<dbReference type="PROSITE" id="PS50887">
    <property type="entry name" value="GGDEF"/>
    <property type="match status" value="1"/>
</dbReference>
<feature type="domain" description="GGDEF" evidence="4">
    <location>
        <begin position="172"/>
        <end position="305"/>
    </location>
</feature>
<dbReference type="SUPFAM" id="SSF52172">
    <property type="entry name" value="CheY-like"/>
    <property type="match status" value="1"/>
</dbReference>
<dbReference type="Proteomes" id="UP001595478">
    <property type="component" value="Unassembled WGS sequence"/>
</dbReference>
<dbReference type="PANTHER" id="PTHR44757">
    <property type="entry name" value="DIGUANYLATE CYCLASE DGCP"/>
    <property type="match status" value="1"/>
</dbReference>
<dbReference type="SMART" id="SM00267">
    <property type="entry name" value="GGDEF"/>
    <property type="match status" value="1"/>
</dbReference>
<dbReference type="Pfam" id="PF00990">
    <property type="entry name" value="GGDEF"/>
    <property type="match status" value="1"/>
</dbReference>
<dbReference type="SMART" id="SM00052">
    <property type="entry name" value="EAL"/>
    <property type="match status" value="1"/>
</dbReference>
<organism evidence="5 6">
    <name type="scientific">Agaribacter flavus</name>
    <dbReference type="NCBI Taxonomy" id="1902781"/>
    <lineage>
        <taxon>Bacteria</taxon>
        <taxon>Pseudomonadati</taxon>
        <taxon>Pseudomonadota</taxon>
        <taxon>Gammaproteobacteria</taxon>
        <taxon>Alteromonadales</taxon>
        <taxon>Alteromonadaceae</taxon>
        <taxon>Agaribacter</taxon>
    </lineage>
</organism>
<evidence type="ECO:0000259" key="2">
    <source>
        <dbReference type="PROSITE" id="PS50110"/>
    </source>
</evidence>
<dbReference type="CDD" id="cd00156">
    <property type="entry name" value="REC"/>
    <property type="match status" value="1"/>
</dbReference>
<dbReference type="SUPFAM" id="SSF141868">
    <property type="entry name" value="EAL domain-like"/>
    <property type="match status" value="1"/>
</dbReference>
<dbReference type="InterPro" id="IPR029787">
    <property type="entry name" value="Nucleotide_cyclase"/>
</dbReference>
<keyword evidence="6" id="KW-1185">Reference proteome</keyword>
<evidence type="ECO:0000259" key="3">
    <source>
        <dbReference type="PROSITE" id="PS50883"/>
    </source>
</evidence>
<protein>
    <submittedName>
        <fullName evidence="5">Bifunctional diguanylate cyclase/phosphodiesterase</fullName>
    </submittedName>
</protein>
<dbReference type="InterPro" id="IPR043128">
    <property type="entry name" value="Rev_trsase/Diguanyl_cyclase"/>
</dbReference>
<evidence type="ECO:0000313" key="5">
    <source>
        <dbReference type="EMBL" id="MFC3121713.1"/>
    </source>
</evidence>
<dbReference type="InterPro" id="IPR052155">
    <property type="entry name" value="Biofilm_reg_signaling"/>
</dbReference>
<gene>
    <name evidence="5" type="ORF">ACFOHL_08770</name>
</gene>
<dbReference type="InterPro" id="IPR011006">
    <property type="entry name" value="CheY-like_superfamily"/>
</dbReference>
<dbReference type="CDD" id="cd01948">
    <property type="entry name" value="EAL"/>
    <property type="match status" value="1"/>
</dbReference>
<feature type="modified residue" description="4-aspartylphosphate" evidence="1">
    <location>
        <position position="54"/>
    </location>
</feature>
<dbReference type="SMART" id="SM00448">
    <property type="entry name" value="REC"/>
    <property type="match status" value="1"/>
</dbReference>
<dbReference type="Gene3D" id="3.30.70.270">
    <property type="match status" value="1"/>
</dbReference>
<dbReference type="Gene3D" id="3.40.50.2300">
    <property type="match status" value="1"/>
</dbReference>
<evidence type="ECO:0000256" key="1">
    <source>
        <dbReference type="PROSITE-ProRule" id="PRU00169"/>
    </source>
</evidence>
<feature type="domain" description="EAL" evidence="3">
    <location>
        <begin position="314"/>
        <end position="563"/>
    </location>
</feature>
<dbReference type="PROSITE" id="PS50110">
    <property type="entry name" value="RESPONSE_REGULATORY"/>
    <property type="match status" value="1"/>
</dbReference>
<dbReference type="NCBIfam" id="TIGR00254">
    <property type="entry name" value="GGDEF"/>
    <property type="match status" value="1"/>
</dbReference>
<evidence type="ECO:0000313" key="6">
    <source>
        <dbReference type="Proteomes" id="UP001595478"/>
    </source>
</evidence>